<evidence type="ECO:0000313" key="2">
    <source>
        <dbReference type="EMBL" id="QQT02750.1"/>
    </source>
</evidence>
<reference evidence="2 3" key="1">
    <citation type="submission" date="2021-01" db="EMBL/GenBank/DDBJ databases">
        <title>FDA dAtabase for Regulatory Grade micrObial Sequences (FDA-ARGOS): Supporting development and validation of Infectious Disease Dx tests.</title>
        <authorList>
            <person name="Nelson B."/>
            <person name="Plummer A."/>
            <person name="Tallon L."/>
            <person name="Sadzewicz L."/>
            <person name="Zhao X."/>
            <person name="Boylan J."/>
            <person name="Ott S."/>
            <person name="Bowen H."/>
            <person name="Vavikolanu K."/>
            <person name="Mehta A."/>
            <person name="Aluvathingal J."/>
            <person name="Nadendla S."/>
            <person name="Myers T."/>
            <person name="Yan Y."/>
            <person name="Sichtig H."/>
        </authorList>
    </citation>
    <scope>NUCLEOTIDE SEQUENCE [LARGE SCALE GENOMIC DNA]</scope>
    <source>
        <strain evidence="2 3">FDAARGOS_1161</strain>
    </source>
</reference>
<dbReference type="PANTHER" id="PTHR45138:SF9">
    <property type="entry name" value="DIGUANYLATE CYCLASE DGCM-RELATED"/>
    <property type="match status" value="1"/>
</dbReference>
<dbReference type="EMBL" id="CP068053">
    <property type="protein sequence ID" value="QQT02750.1"/>
    <property type="molecule type" value="Genomic_DNA"/>
</dbReference>
<feature type="domain" description="GGDEF" evidence="1">
    <location>
        <begin position="473"/>
        <end position="601"/>
    </location>
</feature>
<protein>
    <submittedName>
        <fullName evidence="2">Sensor domain-containing diguanylate cyclase</fullName>
    </submittedName>
</protein>
<dbReference type="GO" id="GO:0005886">
    <property type="term" value="C:plasma membrane"/>
    <property type="evidence" value="ECO:0007669"/>
    <property type="project" value="TreeGrafter"/>
</dbReference>
<accession>A0A974NRK4</accession>
<dbReference type="PROSITE" id="PS50887">
    <property type="entry name" value="GGDEF"/>
    <property type="match status" value="1"/>
</dbReference>
<dbReference type="KEGG" id="ppsr:I6J18_18350"/>
<dbReference type="InterPro" id="IPR000160">
    <property type="entry name" value="GGDEF_dom"/>
</dbReference>
<dbReference type="Pfam" id="PF00990">
    <property type="entry name" value="GGDEF"/>
    <property type="match status" value="1"/>
</dbReference>
<dbReference type="GO" id="GO:1902201">
    <property type="term" value="P:negative regulation of bacterial-type flagellum-dependent cell motility"/>
    <property type="evidence" value="ECO:0007669"/>
    <property type="project" value="TreeGrafter"/>
</dbReference>
<name>A0A974NRK4_PERPY</name>
<dbReference type="PANTHER" id="PTHR45138">
    <property type="entry name" value="REGULATORY COMPONENTS OF SENSORY TRANSDUCTION SYSTEM"/>
    <property type="match status" value="1"/>
</dbReference>
<evidence type="ECO:0000259" key="1">
    <source>
        <dbReference type="PROSITE" id="PS50887"/>
    </source>
</evidence>
<dbReference type="InterPro" id="IPR029016">
    <property type="entry name" value="GAF-like_dom_sf"/>
</dbReference>
<dbReference type="NCBIfam" id="TIGR00254">
    <property type="entry name" value="GGDEF"/>
    <property type="match status" value="1"/>
</dbReference>
<dbReference type="GO" id="GO:0043709">
    <property type="term" value="P:cell adhesion involved in single-species biofilm formation"/>
    <property type="evidence" value="ECO:0007669"/>
    <property type="project" value="TreeGrafter"/>
</dbReference>
<dbReference type="Proteomes" id="UP000595254">
    <property type="component" value="Chromosome"/>
</dbReference>
<keyword evidence="3" id="KW-1185">Reference proteome</keyword>
<organism evidence="2 3">
    <name type="scientific">Peribacillus psychrosaccharolyticus</name>
    <name type="common">Bacillus psychrosaccharolyticus</name>
    <dbReference type="NCBI Taxonomy" id="1407"/>
    <lineage>
        <taxon>Bacteria</taxon>
        <taxon>Bacillati</taxon>
        <taxon>Bacillota</taxon>
        <taxon>Bacilli</taxon>
        <taxon>Bacillales</taxon>
        <taxon>Bacillaceae</taxon>
        <taxon>Peribacillus</taxon>
    </lineage>
</organism>
<dbReference type="Gene3D" id="3.30.70.270">
    <property type="match status" value="1"/>
</dbReference>
<dbReference type="FunFam" id="3.30.70.270:FF:000001">
    <property type="entry name" value="Diguanylate cyclase domain protein"/>
    <property type="match status" value="1"/>
</dbReference>
<dbReference type="CDD" id="cd01949">
    <property type="entry name" value="GGDEF"/>
    <property type="match status" value="1"/>
</dbReference>
<sequence length="608" mass="69585">MDLTKGQILYEDFIKELLLKMKSILAIDEASLYKYNEEKQHFYMEATTLALKNEVIKVKLESAIIQEKPENGCFFTHQKTLSGLDRFDILIPLRKENRLNRILCLKEKVPGILTNLGHDGEVLVKECVEVIETAHNLLEMINEKRRYKELFRVTEHFHSSMSMDAVLEKIIETLHRVYPNFSYYLLISHDNDNHGNLPIKDLGYDSENVAAMKAYVTGTIQQEQIEDRETVLYAPLKGKQGVYGVLQVIAPDTVTFPNNEIEFINLLAATAGSALENAQLYQQSKRLIADLQLINETSHKLNSNLRLSETMEFLKQQIIKSFHADETGLILLLPDGETGLITGSSDFFHTDASECYLQYLKEKINTDKESLFIGDLSLQLSDKKWEFHSLMAVPIMESNVLKGFAVVLHREPYYFSFEMFKLLQSLIHHSSLALANSMLREELEKMVITDHLTRLHSRNYLDEKIYQSMETDNQGTFILIDIDDFKKVNDTYGHQIGDDILVQLGKLIQANIRDSDVGARWGGEELAIYLPKVSLSVGVTIAQRLLERVRDLSSPRITISCGVSYWSNEAIDNAKDLFKRADEALYQAKNTGKNKVLVNDQSFYTFKN</sequence>
<proteinExistence type="predicted"/>
<dbReference type="Gene3D" id="3.30.450.40">
    <property type="match status" value="2"/>
</dbReference>
<dbReference type="AlphaFoldDB" id="A0A974NRK4"/>
<dbReference type="SUPFAM" id="SSF55073">
    <property type="entry name" value="Nucleotide cyclase"/>
    <property type="match status" value="1"/>
</dbReference>
<evidence type="ECO:0000313" key="3">
    <source>
        <dbReference type="Proteomes" id="UP000595254"/>
    </source>
</evidence>
<dbReference type="InterPro" id="IPR050469">
    <property type="entry name" value="Diguanylate_Cyclase"/>
</dbReference>
<gene>
    <name evidence="2" type="ORF">I6J18_18350</name>
</gene>
<dbReference type="SMART" id="SM00267">
    <property type="entry name" value="GGDEF"/>
    <property type="match status" value="1"/>
</dbReference>
<dbReference type="InterPro" id="IPR043128">
    <property type="entry name" value="Rev_trsase/Diguanyl_cyclase"/>
</dbReference>
<dbReference type="GO" id="GO:0052621">
    <property type="term" value="F:diguanylate cyclase activity"/>
    <property type="evidence" value="ECO:0007669"/>
    <property type="project" value="TreeGrafter"/>
</dbReference>
<dbReference type="SUPFAM" id="SSF55781">
    <property type="entry name" value="GAF domain-like"/>
    <property type="match status" value="2"/>
</dbReference>
<dbReference type="InterPro" id="IPR029787">
    <property type="entry name" value="Nucleotide_cyclase"/>
</dbReference>